<comment type="subcellular location">
    <subcellularLocation>
        <location evidence="1">Cell membrane</location>
        <topology evidence="1">Multi-pass membrane protein</topology>
    </subcellularLocation>
</comment>
<evidence type="ECO:0000313" key="8">
    <source>
        <dbReference type="EMBL" id="MDC7718518.1"/>
    </source>
</evidence>
<comment type="caution">
    <text evidence="8">The sequence shown here is derived from an EMBL/GenBank/DDBJ whole genome shotgun (WGS) entry which is preliminary data.</text>
</comment>
<feature type="transmembrane region" description="Helical" evidence="6">
    <location>
        <begin position="158"/>
        <end position="179"/>
    </location>
</feature>
<evidence type="ECO:0000256" key="3">
    <source>
        <dbReference type="ARBA" id="ARBA00022692"/>
    </source>
</evidence>
<feature type="domain" description="EamA" evidence="7">
    <location>
        <begin position="3"/>
        <end position="119"/>
    </location>
</feature>
<name>A0ABT5J2F7_9NEIS</name>
<feature type="transmembrane region" description="Helical" evidence="6">
    <location>
        <begin position="80"/>
        <end position="97"/>
    </location>
</feature>
<feature type="transmembrane region" description="Helical" evidence="6">
    <location>
        <begin position="20"/>
        <end position="37"/>
    </location>
</feature>
<evidence type="ECO:0000313" key="9">
    <source>
        <dbReference type="Proteomes" id="UP001219956"/>
    </source>
</evidence>
<keyword evidence="2" id="KW-1003">Cell membrane</keyword>
<feature type="domain" description="EamA" evidence="7">
    <location>
        <begin position="131"/>
        <end position="260"/>
    </location>
</feature>
<feature type="transmembrane region" description="Helical" evidence="6">
    <location>
        <begin position="49"/>
        <end position="68"/>
    </location>
</feature>
<dbReference type="PANTHER" id="PTHR42920:SF24">
    <property type="entry name" value="AROMATIC AMINO ACID EXPORTER YDDG"/>
    <property type="match status" value="1"/>
</dbReference>
<evidence type="ECO:0000256" key="1">
    <source>
        <dbReference type="ARBA" id="ARBA00004651"/>
    </source>
</evidence>
<dbReference type="RefSeq" id="WP_272752760.1">
    <property type="nucleotide sequence ID" value="NZ_JAQQLF010000021.1"/>
</dbReference>
<reference evidence="8 9" key="1">
    <citation type="submission" date="2023-01" db="EMBL/GenBank/DDBJ databases">
        <title>Novel species of the genus Vogesella isolated from rivers.</title>
        <authorList>
            <person name="Lu H."/>
        </authorList>
    </citation>
    <scope>NUCLEOTIDE SEQUENCE [LARGE SCALE GENOMIC DNA]</scope>
    <source>
        <strain evidence="8 9">DC21W</strain>
    </source>
</reference>
<sequence>MAILLWSSLASLGTFTQRLPPFLVTAIALAIGALLSIRHIAQWRVPVKTFITGVAGIFGYHCLLFTAFRTAPALEANLLNYLWPLLIVLLSPVFKLGTLRWPHIMASLCGFSGAALIVTKGQLQLPAVLPIGFVFALAAAFTWACYSLQTRKLPAFPNAAVGGFCLASAVLAGLCHLAFEPSIVPDTQEWLALLAMGIGPLGLSFFFWNIAMKSADPRQIGALSYLTPLLSTMTLAASGLGSMNRTSWIAAALILGGAIMGSLAGRKTQA</sequence>
<dbReference type="InterPro" id="IPR000620">
    <property type="entry name" value="EamA_dom"/>
</dbReference>
<proteinExistence type="predicted"/>
<dbReference type="Proteomes" id="UP001219956">
    <property type="component" value="Unassembled WGS sequence"/>
</dbReference>
<dbReference type="Pfam" id="PF00892">
    <property type="entry name" value="EamA"/>
    <property type="match status" value="2"/>
</dbReference>
<keyword evidence="3 6" id="KW-0812">Transmembrane</keyword>
<organism evidence="8 9">
    <name type="scientific">Vogesella aquatica</name>
    <dbReference type="NCBI Taxonomy" id="2984206"/>
    <lineage>
        <taxon>Bacteria</taxon>
        <taxon>Pseudomonadati</taxon>
        <taxon>Pseudomonadota</taxon>
        <taxon>Betaproteobacteria</taxon>
        <taxon>Neisseriales</taxon>
        <taxon>Chromobacteriaceae</taxon>
        <taxon>Vogesella</taxon>
    </lineage>
</organism>
<dbReference type="InterPro" id="IPR037185">
    <property type="entry name" value="EmrE-like"/>
</dbReference>
<feature type="transmembrane region" description="Helical" evidence="6">
    <location>
        <begin position="127"/>
        <end position="146"/>
    </location>
</feature>
<keyword evidence="5 6" id="KW-0472">Membrane</keyword>
<feature type="transmembrane region" description="Helical" evidence="6">
    <location>
        <begin position="104"/>
        <end position="121"/>
    </location>
</feature>
<keyword evidence="9" id="KW-1185">Reference proteome</keyword>
<evidence type="ECO:0000256" key="2">
    <source>
        <dbReference type="ARBA" id="ARBA00022475"/>
    </source>
</evidence>
<dbReference type="EMBL" id="JAQQLF010000021">
    <property type="protein sequence ID" value="MDC7718518.1"/>
    <property type="molecule type" value="Genomic_DNA"/>
</dbReference>
<evidence type="ECO:0000256" key="6">
    <source>
        <dbReference type="SAM" id="Phobius"/>
    </source>
</evidence>
<feature type="transmembrane region" description="Helical" evidence="6">
    <location>
        <begin position="191"/>
        <end position="210"/>
    </location>
</feature>
<feature type="transmembrane region" description="Helical" evidence="6">
    <location>
        <begin position="222"/>
        <end position="241"/>
    </location>
</feature>
<evidence type="ECO:0000256" key="4">
    <source>
        <dbReference type="ARBA" id="ARBA00022989"/>
    </source>
</evidence>
<dbReference type="SUPFAM" id="SSF103481">
    <property type="entry name" value="Multidrug resistance efflux transporter EmrE"/>
    <property type="match status" value="2"/>
</dbReference>
<gene>
    <name evidence="8" type="ORF">PQU95_15015</name>
</gene>
<accession>A0ABT5J2F7</accession>
<keyword evidence="4 6" id="KW-1133">Transmembrane helix</keyword>
<dbReference type="PANTHER" id="PTHR42920">
    <property type="entry name" value="OS03G0707200 PROTEIN-RELATED"/>
    <property type="match status" value="1"/>
</dbReference>
<evidence type="ECO:0000256" key="5">
    <source>
        <dbReference type="ARBA" id="ARBA00023136"/>
    </source>
</evidence>
<protein>
    <submittedName>
        <fullName evidence="8">EamA family transporter</fullName>
    </submittedName>
</protein>
<dbReference type="InterPro" id="IPR051258">
    <property type="entry name" value="Diverse_Substrate_Transporter"/>
</dbReference>
<evidence type="ECO:0000259" key="7">
    <source>
        <dbReference type="Pfam" id="PF00892"/>
    </source>
</evidence>
<feature type="transmembrane region" description="Helical" evidence="6">
    <location>
        <begin position="247"/>
        <end position="265"/>
    </location>
</feature>